<protein>
    <submittedName>
        <fullName evidence="2">Uncharacterized protein</fullName>
    </submittedName>
</protein>
<gene>
    <name evidence="2" type="ORF">LRAMOSA09390</name>
</gene>
<accession>A0A077WHL0</accession>
<organism evidence="2">
    <name type="scientific">Lichtheimia ramosa</name>
    <dbReference type="NCBI Taxonomy" id="688394"/>
    <lineage>
        <taxon>Eukaryota</taxon>
        <taxon>Fungi</taxon>
        <taxon>Fungi incertae sedis</taxon>
        <taxon>Mucoromycota</taxon>
        <taxon>Mucoromycotina</taxon>
        <taxon>Mucoromycetes</taxon>
        <taxon>Mucorales</taxon>
        <taxon>Lichtheimiaceae</taxon>
        <taxon>Lichtheimia</taxon>
    </lineage>
</organism>
<dbReference type="AlphaFoldDB" id="A0A077WHL0"/>
<sequence length="92" mass="10262">MGCCFSQQDKSAVYEVTLDANGVAHRVPNGQGTHFIHVSEESETHLEEKPVIDIDLSKPSPTYKQPPRFTFLPSSRPSSKRIQPSTEEKPPL</sequence>
<name>A0A077WHL0_9FUNG</name>
<evidence type="ECO:0000256" key="1">
    <source>
        <dbReference type="SAM" id="MobiDB-lite"/>
    </source>
</evidence>
<evidence type="ECO:0000313" key="2">
    <source>
        <dbReference type="EMBL" id="CDS06865.1"/>
    </source>
</evidence>
<dbReference type="OrthoDB" id="2366000at2759"/>
<proteinExistence type="predicted"/>
<reference evidence="2" key="1">
    <citation type="journal article" date="2014" name="Genome Announc.">
        <title>De novo whole-genome sequence and genome annotation of Lichtheimia ramosa.</title>
        <authorList>
            <person name="Linde J."/>
            <person name="Schwartze V."/>
            <person name="Binder U."/>
            <person name="Lass-Florl C."/>
            <person name="Voigt K."/>
            <person name="Horn F."/>
        </authorList>
    </citation>
    <scope>NUCLEOTIDE SEQUENCE</scope>
    <source>
        <strain evidence="2">JMRC FSU:6197</strain>
    </source>
</reference>
<feature type="region of interest" description="Disordered" evidence="1">
    <location>
        <begin position="56"/>
        <end position="92"/>
    </location>
</feature>
<feature type="compositionally biased region" description="Polar residues" evidence="1">
    <location>
        <begin position="72"/>
        <end position="85"/>
    </location>
</feature>
<dbReference type="EMBL" id="LK023322">
    <property type="protein sequence ID" value="CDS06865.1"/>
    <property type="molecule type" value="Genomic_DNA"/>
</dbReference>